<feature type="region of interest" description="Disordered" evidence="10">
    <location>
        <begin position="557"/>
        <end position="576"/>
    </location>
</feature>
<evidence type="ECO:0000313" key="13">
    <source>
        <dbReference type="EMBL" id="OOQ85400.1"/>
    </source>
</evidence>
<dbReference type="InterPro" id="IPR013126">
    <property type="entry name" value="Hsp_70_fam"/>
</dbReference>
<dbReference type="InterPro" id="IPR024061">
    <property type="entry name" value="NDT80_DNA-bd_dom"/>
</dbReference>
<evidence type="ECO:0000256" key="9">
    <source>
        <dbReference type="PROSITE-ProRule" id="PRU00850"/>
    </source>
</evidence>
<dbReference type="InterPro" id="IPR012677">
    <property type="entry name" value="Nucleotide-bd_a/b_plait_sf"/>
</dbReference>
<evidence type="ECO:0000256" key="8">
    <source>
        <dbReference type="PROSITE-ProRule" id="PRU00176"/>
    </source>
</evidence>
<dbReference type="PROSITE" id="PS51517">
    <property type="entry name" value="NDT80"/>
    <property type="match status" value="1"/>
</dbReference>
<dbReference type="Pfam" id="PF05224">
    <property type="entry name" value="NDT80_PhoG"/>
    <property type="match status" value="1"/>
</dbReference>
<dbReference type="SUPFAM" id="SSF49417">
    <property type="entry name" value="p53-like transcription factors"/>
    <property type="match status" value="1"/>
</dbReference>
<feature type="compositionally biased region" description="Basic and acidic residues" evidence="10">
    <location>
        <begin position="1215"/>
        <end position="1229"/>
    </location>
</feature>
<evidence type="ECO:0000256" key="3">
    <source>
        <dbReference type="ARBA" id="ARBA00022741"/>
    </source>
</evidence>
<dbReference type="Gene3D" id="3.90.640.10">
    <property type="entry name" value="Actin, Chain A, domain 4"/>
    <property type="match status" value="1"/>
</dbReference>
<dbReference type="SUPFAM" id="SSF54928">
    <property type="entry name" value="RNA-binding domain, RBD"/>
    <property type="match status" value="1"/>
</dbReference>
<evidence type="ECO:0000256" key="7">
    <source>
        <dbReference type="HAMAP-Rule" id="MF_03006"/>
    </source>
</evidence>
<dbReference type="Pfam" id="PF00012">
    <property type="entry name" value="HSP70"/>
    <property type="match status" value="1"/>
</dbReference>
<name>A0A1S9RJD9_PENBI</name>
<feature type="region of interest" description="Disordered" evidence="10">
    <location>
        <begin position="1335"/>
        <end position="1370"/>
    </location>
</feature>
<dbReference type="Pfam" id="PF00076">
    <property type="entry name" value="RRM_1"/>
    <property type="match status" value="1"/>
</dbReference>
<evidence type="ECO:0000256" key="10">
    <source>
        <dbReference type="SAM" id="MobiDB-lite"/>
    </source>
</evidence>
<keyword evidence="5 7" id="KW-0648">Protein biosynthesis</keyword>
<feature type="domain" description="NDT80" evidence="12">
    <location>
        <begin position="1076"/>
        <end position="1346"/>
    </location>
</feature>
<evidence type="ECO:0000256" key="2">
    <source>
        <dbReference type="ARBA" id="ARBA00022540"/>
    </source>
</evidence>
<dbReference type="InterPro" id="IPR037141">
    <property type="entry name" value="NDT80_DNA-bd_dom_sf"/>
</dbReference>
<dbReference type="EMBL" id="LJBN01000168">
    <property type="protein sequence ID" value="OOQ85400.1"/>
    <property type="molecule type" value="Genomic_DNA"/>
</dbReference>
<reference evidence="14" key="1">
    <citation type="submission" date="2015-09" db="EMBL/GenBank/DDBJ databases">
        <authorList>
            <person name="Fill T.P."/>
            <person name="Baretta J.F."/>
            <person name="de Almeida L.G."/>
            <person name="Rocha M."/>
            <person name="de Souza D.H."/>
            <person name="Malavazi I."/>
            <person name="Cerdeira L.T."/>
            <person name="Hong H."/>
            <person name="Samborskyy M."/>
            <person name="de Vasconcelos A.T."/>
            <person name="Leadlay P."/>
            <person name="Rodrigues-Filho E."/>
        </authorList>
    </citation>
    <scope>NUCLEOTIDE SEQUENCE [LARGE SCALE GENOMIC DNA]</scope>
    <source>
        <strain evidence="14">LaBioMMi 136</strain>
    </source>
</reference>
<keyword evidence="2 7" id="KW-0396">Initiation factor</keyword>
<dbReference type="InterPro" id="IPR017334">
    <property type="entry name" value="eIF3_g"/>
</dbReference>
<dbReference type="GO" id="GO:0001732">
    <property type="term" value="P:formation of cytoplasmic translation initiation complex"/>
    <property type="evidence" value="ECO:0007669"/>
    <property type="project" value="UniProtKB-UniRule"/>
</dbReference>
<dbReference type="GO" id="GO:0003723">
    <property type="term" value="F:RNA binding"/>
    <property type="evidence" value="ECO:0007669"/>
    <property type="project" value="UniProtKB-UniRule"/>
</dbReference>
<dbReference type="InterPro" id="IPR008967">
    <property type="entry name" value="p53-like_TF_DNA-bd_sf"/>
</dbReference>
<gene>
    <name evidence="7" type="primary">TIF35</name>
    <name evidence="13" type="ORF">PEBR_26359</name>
</gene>
<dbReference type="InterPro" id="IPR035979">
    <property type="entry name" value="RBD_domain_sf"/>
</dbReference>
<comment type="caution">
    <text evidence="13">The sequence shown here is derived from an EMBL/GenBank/DDBJ whole genome shotgun (WGS) entry which is preliminary data.</text>
</comment>
<evidence type="ECO:0000256" key="1">
    <source>
        <dbReference type="ARBA" id="ARBA00022490"/>
    </source>
</evidence>
<feature type="DNA-binding region" description="NDT80" evidence="9">
    <location>
        <begin position="1076"/>
        <end position="1346"/>
    </location>
</feature>
<evidence type="ECO:0000256" key="6">
    <source>
        <dbReference type="ARBA" id="ARBA00023125"/>
    </source>
</evidence>
<dbReference type="PROSITE" id="PS50102">
    <property type="entry name" value="RRM"/>
    <property type="match status" value="1"/>
</dbReference>
<evidence type="ECO:0000256" key="5">
    <source>
        <dbReference type="ARBA" id="ARBA00022917"/>
    </source>
</evidence>
<accession>A0A1S9RJD9</accession>
<dbReference type="GO" id="GO:0016282">
    <property type="term" value="C:eukaryotic 43S preinitiation complex"/>
    <property type="evidence" value="ECO:0007669"/>
    <property type="project" value="UniProtKB-UniRule"/>
</dbReference>
<feature type="region of interest" description="Disordered" evidence="10">
    <location>
        <begin position="1215"/>
        <end position="1255"/>
    </location>
</feature>
<dbReference type="Proteomes" id="UP000190744">
    <property type="component" value="Unassembled WGS sequence"/>
</dbReference>
<evidence type="ECO:0000259" key="12">
    <source>
        <dbReference type="PROSITE" id="PS51517"/>
    </source>
</evidence>
<dbReference type="InterPro" id="IPR024675">
    <property type="entry name" value="eIF3g_N"/>
</dbReference>
<evidence type="ECO:0000259" key="11">
    <source>
        <dbReference type="PROSITE" id="PS50102"/>
    </source>
</evidence>
<dbReference type="CDD" id="cd12408">
    <property type="entry name" value="RRM_eIF3G_like"/>
    <property type="match status" value="1"/>
</dbReference>
<dbReference type="InterPro" id="IPR000504">
    <property type="entry name" value="RRM_dom"/>
</dbReference>
<dbReference type="Gene3D" id="2.60.40.1390">
    <property type="entry name" value="NDT80 DNA-binding domain"/>
    <property type="match status" value="1"/>
</dbReference>
<dbReference type="GO" id="GO:0005524">
    <property type="term" value="F:ATP binding"/>
    <property type="evidence" value="ECO:0007669"/>
    <property type="project" value="UniProtKB-KW"/>
</dbReference>
<sequence>MASKIQAILALDFGTTYSGVAWAQVSNPESHYLINEWPVTVSGSIGGMTSEKVPTEIAFTYERGSPNPIWGFQIPEVMPRLQWFKLGLDPDQKAHVMPALAINHKDWRKMDYPHHATPETVTTDYLRALSNHVKTVLKAQLGAAFDSMSFSYIITVPAMWSEKAKAELRRCAGNAGLGDYSSINIVSEPEAAAIHALRASNPTNLKKGDTVLLIDAGGGTVDLITFKIQQLSPTLKLREAAAGTGAYCGSTYLNRRFEDFLRERLDNCPSWDKDTLEQAMMRFEACAKRSFTGDTADDFFFPVPGIPDDKDLHVRRGLLRVSGEEMRDIFIPVLDMIVQLALQQFQSSKKPVTTVLIVGGFGQNQFLRRYLRDNVPSSATVLAPPDGWTAVVRGALAKMLSNLSSLAPQVSIDTRIARKYYGFEIRVPFNPVVHDESRKYMDAFYGKYYINVMHWFICKGDEIDETRPIITEWSMQQLNSEGRPGDYCKEFYEYDGPDDVQVPLYFSDDMRLHAKLEATFDPVLCRKIPIRRGQDGNDYYETAFQFHAHYFSAHCQSRRSSAPRQKTPQRGRHQSRDLVLTSHGLRHSKIAANEIHNGFAFEEIPEIEQLPHHTTTQHVSTREVSISTLQNSLESVPNFLFQINSNADWADDDEYDDPSALPATQITENKDGTKTVVSYRFNDDNKKVKVTRRIKATVVREHVNPQVAERRSWAKFGLEKGHAPGPSFDTTSVGENMIFRPSTNWKAQAAEAEKNPEQGSMKDQLKDKKVKCRICSGEHFTARCPFKDTMAPVEEPTGGADMGVDDAGAAGGLGAGSSSYVPPHMRGKAGAAGGEKMGGRFEKDDLATLRVTNVSELAEEQELRDLFERFGRVTRVFLARDRETQRAKGFAFISYADRGDAARACEKMDGSTLLSESFAMDCPVTTDGDYISSQVAVFPTDEDDNSQRVGGLASMPVTNGVRYHAPQSAMHDLHYPNSSALAMTPPDSCSDSFSPTSGPLFPHMVQHHHPFDRIPDFRRVPSLQPPTGMSATMQSPVHSVSPISALMGRSNAYSSSYALQRGMGLPLSGINDVCRSHGYSGTPRGLDILDRNQTALLQQPQVESPQRPHSQIEAPPFEETSILESIVADFGGTQQTVKPEVYAKIGRGFFPSDNKWTCYRRNYFAVTCSFSLHPWPSNVPLYIRHADQTLEPIRNFAMSISAIVNGQYGETRELVQHTPKRDKQSERPPPRVHLQPSPPQSLASASTGNGTHGFPLGSQSLDYNLSFAAAPQPPQSHMFERIQFQKATANNGKRRAQQQFYNLVVELQAEIAGPVGGESQWVLIARRHSHSMVVRGRSPGHYKDGRRDSTASMGPEGSSGDGSGSNLPHVMGQTAHSHLLLYDSPHRGSLPYGRTDYRQMPTTEHSPISDSPLVSSSSSSGFDYSMINDTMDPMDTLKTESTLDPYQDPFTGVPHTRTTTSGFDPVYSTYNGYSTIHNSRSLCT</sequence>
<keyword evidence="6 9" id="KW-0238">DNA-binding</keyword>
<feature type="domain" description="RRM" evidence="11">
    <location>
        <begin position="847"/>
        <end position="938"/>
    </location>
</feature>
<dbReference type="PANTHER" id="PTHR14187:SF82">
    <property type="entry name" value="FAMILY CHAPERONE, PUTATIVE (AFU_ORTHOLOGUE AFUA_7G08575)-RELATED"/>
    <property type="match status" value="1"/>
</dbReference>
<keyword evidence="3" id="KW-0547">Nucleotide-binding</keyword>
<dbReference type="GO" id="GO:0003677">
    <property type="term" value="F:DNA binding"/>
    <property type="evidence" value="ECO:0007669"/>
    <property type="project" value="UniProtKB-KW"/>
</dbReference>
<comment type="subunit">
    <text evidence="7">Component of the eukaryotic translation initiation factor 3 (eIF-3) complex.</text>
</comment>
<dbReference type="HAMAP" id="MF_03006">
    <property type="entry name" value="eIF3g"/>
    <property type="match status" value="1"/>
</dbReference>
<dbReference type="GO" id="GO:0003743">
    <property type="term" value="F:translation initiation factor activity"/>
    <property type="evidence" value="ECO:0007669"/>
    <property type="project" value="UniProtKB-UniRule"/>
</dbReference>
<evidence type="ECO:0000256" key="4">
    <source>
        <dbReference type="ARBA" id="ARBA00022840"/>
    </source>
</evidence>
<dbReference type="Gene3D" id="3.30.420.40">
    <property type="match status" value="2"/>
</dbReference>
<dbReference type="SUPFAM" id="SSF53067">
    <property type="entry name" value="Actin-like ATPase domain"/>
    <property type="match status" value="2"/>
</dbReference>
<dbReference type="PANTHER" id="PTHR14187">
    <property type="entry name" value="ALPHA KINASE/ELONGATION FACTOR 2 KINASE"/>
    <property type="match status" value="1"/>
</dbReference>
<protein>
    <recommendedName>
        <fullName evidence="7">Eukaryotic translation initiation factor 3 subunit G</fullName>
        <shortName evidence="7">eIF3g</shortName>
    </recommendedName>
    <alternativeName>
        <fullName evidence="7">Eukaryotic translation initiation factor 3 RNA-binding subunit</fullName>
        <shortName evidence="7">eIF-3 RNA-binding subunit</shortName>
    </alternativeName>
    <alternativeName>
        <fullName evidence="7">Translation initiation factor eIF3 p33 subunit homolog</fullName>
        <shortName evidence="7">eIF3 p33 homolog</shortName>
    </alternativeName>
</protein>
<dbReference type="InterPro" id="IPR034240">
    <property type="entry name" value="eIF3G_RRM"/>
</dbReference>
<dbReference type="CDD" id="cd10170">
    <property type="entry name" value="ASKHA_NBD_HSP70"/>
    <property type="match status" value="1"/>
</dbReference>
<dbReference type="InterPro" id="IPR043129">
    <property type="entry name" value="ATPase_NBD"/>
</dbReference>
<comment type="similarity">
    <text evidence="7">Belongs to the eIF-3 subunit G family.</text>
</comment>
<comment type="subcellular location">
    <subcellularLocation>
        <location evidence="7">Cytoplasm</location>
    </subcellularLocation>
</comment>
<dbReference type="CDD" id="cd12933">
    <property type="entry name" value="eIF3G"/>
    <property type="match status" value="1"/>
</dbReference>
<dbReference type="GO" id="GO:0033290">
    <property type="term" value="C:eukaryotic 48S preinitiation complex"/>
    <property type="evidence" value="ECO:0007669"/>
    <property type="project" value="UniProtKB-UniRule"/>
</dbReference>
<dbReference type="GO" id="GO:0005852">
    <property type="term" value="C:eukaryotic translation initiation factor 3 complex"/>
    <property type="evidence" value="ECO:0007669"/>
    <property type="project" value="UniProtKB-UniRule"/>
</dbReference>
<keyword evidence="4" id="KW-0067">ATP-binding</keyword>
<dbReference type="Gene3D" id="3.30.70.330">
    <property type="match status" value="1"/>
</dbReference>
<dbReference type="SMART" id="SM00360">
    <property type="entry name" value="RRM"/>
    <property type="match status" value="1"/>
</dbReference>
<organism evidence="13 14">
    <name type="scientific">Penicillium brasilianum</name>
    <dbReference type="NCBI Taxonomy" id="104259"/>
    <lineage>
        <taxon>Eukaryota</taxon>
        <taxon>Fungi</taxon>
        <taxon>Dikarya</taxon>
        <taxon>Ascomycota</taxon>
        <taxon>Pezizomycotina</taxon>
        <taxon>Eurotiomycetes</taxon>
        <taxon>Eurotiomycetidae</taxon>
        <taxon>Eurotiales</taxon>
        <taxon>Aspergillaceae</taxon>
        <taxon>Penicillium</taxon>
    </lineage>
</organism>
<comment type="function">
    <text evidence="7">RNA-binding component of the eukaryotic translation initiation factor 3 (eIF-3) complex, which is involved in protein synthesis of a specialized repertoire of mRNAs and, together with other initiation factors, stimulates binding of mRNA and methionyl-tRNAi to the 40S ribosome. The eIF-3 complex specifically targets and initiates translation of a subset of mRNAs involved in cell proliferation. This subunit can bind 18S rRNA.</text>
</comment>
<evidence type="ECO:0000313" key="14">
    <source>
        <dbReference type="Proteomes" id="UP000190744"/>
    </source>
</evidence>
<dbReference type="GO" id="GO:0140662">
    <property type="term" value="F:ATP-dependent protein folding chaperone"/>
    <property type="evidence" value="ECO:0007669"/>
    <property type="project" value="InterPro"/>
</dbReference>
<dbReference type="GO" id="GO:0003700">
    <property type="term" value="F:DNA-binding transcription factor activity"/>
    <property type="evidence" value="ECO:0007669"/>
    <property type="project" value="UniProtKB-UniRule"/>
</dbReference>
<keyword evidence="8" id="KW-0694">RNA-binding</keyword>
<proteinExistence type="inferred from homology"/>
<feature type="compositionally biased region" description="Polar residues" evidence="10">
    <location>
        <begin position="557"/>
        <end position="566"/>
    </location>
</feature>
<keyword evidence="1 7" id="KW-0963">Cytoplasm</keyword>
<dbReference type="Pfam" id="PF12353">
    <property type="entry name" value="eIF3g"/>
    <property type="match status" value="1"/>
</dbReference>